<evidence type="ECO:0000313" key="2">
    <source>
        <dbReference type="EMBL" id="RHF71292.1"/>
    </source>
</evidence>
<dbReference type="EMBL" id="QRHL01000016">
    <property type="protein sequence ID" value="RHF71292.1"/>
    <property type="molecule type" value="Genomic_DNA"/>
</dbReference>
<reference evidence="2 3" key="1">
    <citation type="submission" date="2018-08" db="EMBL/GenBank/DDBJ databases">
        <title>A genome reference for cultivated species of the human gut microbiota.</title>
        <authorList>
            <person name="Zou Y."/>
            <person name="Xue W."/>
            <person name="Luo G."/>
        </authorList>
    </citation>
    <scope>NUCLEOTIDE SEQUENCE [LARGE SCALE GENOMIC DNA]</scope>
    <source>
        <strain evidence="2 3">AM25-1</strain>
    </source>
</reference>
<feature type="coiled-coil region" evidence="1">
    <location>
        <begin position="15"/>
        <end position="93"/>
    </location>
</feature>
<name>A0A414PS29_FUSMR</name>
<proteinExistence type="predicted"/>
<accession>A0A414PS29</accession>
<protein>
    <submittedName>
        <fullName evidence="2">Uncharacterized protein</fullName>
    </submittedName>
</protein>
<keyword evidence="1" id="KW-0175">Coiled coil</keyword>
<comment type="caution">
    <text evidence="2">The sequence shown here is derived from an EMBL/GenBank/DDBJ whole genome shotgun (WGS) entry which is preliminary data.</text>
</comment>
<gene>
    <name evidence="2" type="ORF">DW663_08835</name>
</gene>
<dbReference type="Proteomes" id="UP000284676">
    <property type="component" value="Unassembled WGS sequence"/>
</dbReference>
<evidence type="ECO:0000256" key="1">
    <source>
        <dbReference type="SAM" id="Coils"/>
    </source>
</evidence>
<sequence>MGLFSIFGKKDLEAEQKLLKKIEELEQTIARKDKEISDLINELDRVNQSIPNTNTNTNTNLNSKQLELIEKNIKDTKEENDRLKQVIDEYNLSSKKEKYYYKVDIEKFYSAARFKELANTIVNNGIVYLQDLTLEFFDTLSQDIKNLEEGKIRFQKFLTKEFIEWEVVTYLNKGERVSKLYSKSRKLVNIFIENDIEFMEDLINFDFSKLVDLGFKDSQIEEFILKRDEYYQERRVVK</sequence>
<dbReference type="AlphaFoldDB" id="A0A414PS29"/>
<dbReference type="RefSeq" id="WP_117708268.1">
    <property type="nucleotide sequence ID" value="NZ_JADYUV010000020.1"/>
</dbReference>
<organism evidence="2 3">
    <name type="scientific">Fusobacterium mortiferum</name>
    <dbReference type="NCBI Taxonomy" id="850"/>
    <lineage>
        <taxon>Bacteria</taxon>
        <taxon>Fusobacteriati</taxon>
        <taxon>Fusobacteriota</taxon>
        <taxon>Fusobacteriia</taxon>
        <taxon>Fusobacteriales</taxon>
        <taxon>Fusobacteriaceae</taxon>
        <taxon>Fusobacterium</taxon>
    </lineage>
</organism>
<evidence type="ECO:0000313" key="3">
    <source>
        <dbReference type="Proteomes" id="UP000284676"/>
    </source>
</evidence>